<evidence type="ECO:0000313" key="2">
    <source>
        <dbReference type="EMBL" id="MEQ2401475.1"/>
    </source>
</evidence>
<protein>
    <submittedName>
        <fullName evidence="2">DUF5317 domain-containing protein</fullName>
    </submittedName>
</protein>
<dbReference type="Proteomes" id="UP001447979">
    <property type="component" value="Unassembled WGS sequence"/>
</dbReference>
<evidence type="ECO:0000256" key="1">
    <source>
        <dbReference type="SAM" id="Phobius"/>
    </source>
</evidence>
<evidence type="ECO:0000313" key="3">
    <source>
        <dbReference type="Proteomes" id="UP001447979"/>
    </source>
</evidence>
<gene>
    <name evidence="2" type="ORF">WMO19_07615</name>
</gene>
<accession>A0ABV1CF80</accession>
<name>A0ABV1CF80_9FIRM</name>
<dbReference type="InterPro" id="IPR035168">
    <property type="entry name" value="DUF5317"/>
</dbReference>
<feature type="transmembrane region" description="Helical" evidence="1">
    <location>
        <begin position="60"/>
        <end position="80"/>
    </location>
</feature>
<reference evidence="2 3" key="1">
    <citation type="submission" date="2024-03" db="EMBL/GenBank/DDBJ databases">
        <title>Human intestinal bacterial collection.</title>
        <authorList>
            <person name="Pauvert C."/>
            <person name="Hitch T.C.A."/>
            <person name="Clavel T."/>
        </authorList>
    </citation>
    <scope>NUCLEOTIDE SEQUENCE [LARGE SCALE GENOMIC DNA]</scope>
    <source>
        <strain evidence="2 3">CLA-SR-H025</strain>
    </source>
</reference>
<dbReference type="EMBL" id="JBBMFO010000025">
    <property type="protein sequence ID" value="MEQ2401475.1"/>
    <property type="molecule type" value="Genomic_DNA"/>
</dbReference>
<feature type="transmembrane region" description="Helical" evidence="1">
    <location>
        <begin position="34"/>
        <end position="53"/>
    </location>
</feature>
<organism evidence="2 3">
    <name type="scientific">Peptoniphilus hominis</name>
    <name type="common">ex Hitch et al. 2025</name>
    <dbReference type="NCBI Taxonomy" id="3133174"/>
    <lineage>
        <taxon>Bacteria</taxon>
        <taxon>Bacillati</taxon>
        <taxon>Bacillota</taxon>
        <taxon>Tissierellia</taxon>
        <taxon>Tissierellales</taxon>
        <taxon>Peptoniphilaceae</taxon>
        <taxon>Peptoniphilus</taxon>
    </lineage>
</organism>
<feature type="transmembrane region" description="Helical" evidence="1">
    <location>
        <begin position="86"/>
        <end position="105"/>
    </location>
</feature>
<dbReference type="Pfam" id="PF17248">
    <property type="entry name" value="DUF5317"/>
    <property type="match status" value="1"/>
</dbReference>
<keyword evidence="1" id="KW-0472">Membrane</keyword>
<keyword evidence="1" id="KW-0812">Transmembrane</keyword>
<sequence length="188" mass="21208">MILEAIILAFLFLFFVKDKDLNNLINFKFKMISLAFFGIFLMIFINFVTAHYFGGLTDFFVKYFTIFHIISILAIGISLTSNYKNYGLLLCGLGTFLNVIPVIFNGKMPVSASALMKTNNERIIKLIYMGGSLSHGVFESPKFYFLSDIIPLHRFIGNSKVISVGDIFISIGLFFAIILITRKKVPNG</sequence>
<comment type="caution">
    <text evidence="2">The sequence shown here is derived from an EMBL/GenBank/DDBJ whole genome shotgun (WGS) entry which is preliminary data.</text>
</comment>
<keyword evidence="1" id="KW-1133">Transmembrane helix</keyword>
<keyword evidence="3" id="KW-1185">Reference proteome</keyword>
<feature type="transmembrane region" description="Helical" evidence="1">
    <location>
        <begin position="161"/>
        <end position="180"/>
    </location>
</feature>
<dbReference type="RefSeq" id="WP_349171147.1">
    <property type="nucleotide sequence ID" value="NZ_JBBMFO010000025.1"/>
</dbReference>
<proteinExistence type="predicted"/>